<sequence>MAVDPCTEYGLALAIEDFVPVVLAGAGLVVLANALGKVLPAVRVAALLGGLVVTAGGLGKAVWKLLVAGPCIEIPFLEQMLFPCLAIGFSAIAWALASVYVGKVVSWAPFALVPFVGACISGAARNLTPMLAIAALSAVAVGAMASALAARHGDQLGRWLFIFYLVGTLVLPPLAARPDQTEALQWIEQLTNSGVQLCFLIGALRLSRRLPHAERPSVPEGASLP</sequence>
<protein>
    <submittedName>
        <fullName evidence="2">Uncharacterized protein</fullName>
    </submittedName>
</protein>
<keyword evidence="1" id="KW-0472">Membrane</keyword>
<dbReference type="EMBL" id="VDFR01000066">
    <property type="protein sequence ID" value="TNC45339.1"/>
    <property type="molecule type" value="Genomic_DNA"/>
</dbReference>
<feature type="transmembrane region" description="Helical" evidence="1">
    <location>
        <begin position="156"/>
        <end position="176"/>
    </location>
</feature>
<feature type="transmembrane region" description="Helical" evidence="1">
    <location>
        <begin position="107"/>
        <end position="124"/>
    </location>
</feature>
<reference evidence="2 3" key="1">
    <citation type="submission" date="2019-05" db="EMBL/GenBank/DDBJ databases">
        <title>Mumia sp. nov., isolated from the intestinal contents of plateau pika (Ochotona curzoniae) in the Qinghai-Tibet plateau of China.</title>
        <authorList>
            <person name="Tian Z."/>
        </authorList>
    </citation>
    <scope>NUCLEOTIDE SEQUENCE [LARGE SCALE GENOMIC DNA]</scope>
    <source>
        <strain evidence="3">527</strain>
    </source>
</reference>
<accession>A0A5C4MN70</accession>
<comment type="caution">
    <text evidence="2">The sequence shown here is derived from an EMBL/GenBank/DDBJ whole genome shotgun (WGS) entry which is preliminary data.</text>
</comment>
<keyword evidence="1" id="KW-0812">Transmembrane</keyword>
<organism evidence="2 3">
    <name type="scientific">Mumia zhuanghuii</name>
    <dbReference type="NCBI Taxonomy" id="2585211"/>
    <lineage>
        <taxon>Bacteria</taxon>
        <taxon>Bacillati</taxon>
        <taxon>Actinomycetota</taxon>
        <taxon>Actinomycetes</taxon>
        <taxon>Propionibacteriales</taxon>
        <taxon>Nocardioidaceae</taxon>
        <taxon>Mumia</taxon>
    </lineage>
</organism>
<name>A0A5C4MN70_9ACTN</name>
<evidence type="ECO:0000313" key="2">
    <source>
        <dbReference type="EMBL" id="TNC45339.1"/>
    </source>
</evidence>
<keyword evidence="1" id="KW-1133">Transmembrane helix</keyword>
<dbReference type="Proteomes" id="UP000306740">
    <property type="component" value="Unassembled WGS sequence"/>
</dbReference>
<dbReference type="AlphaFoldDB" id="A0A5C4MN70"/>
<proteinExistence type="predicted"/>
<evidence type="ECO:0000256" key="1">
    <source>
        <dbReference type="SAM" id="Phobius"/>
    </source>
</evidence>
<feature type="transmembrane region" description="Helical" evidence="1">
    <location>
        <begin position="80"/>
        <end position="101"/>
    </location>
</feature>
<dbReference type="RefSeq" id="WP_139088270.1">
    <property type="nucleotide sequence ID" value="NZ_VDFR01000066.1"/>
</dbReference>
<feature type="transmembrane region" description="Helical" evidence="1">
    <location>
        <begin position="41"/>
        <end position="59"/>
    </location>
</feature>
<dbReference type="OrthoDB" id="3380414at2"/>
<gene>
    <name evidence="2" type="ORF">FHE65_14655</name>
</gene>
<evidence type="ECO:0000313" key="3">
    <source>
        <dbReference type="Proteomes" id="UP000306740"/>
    </source>
</evidence>
<feature type="transmembrane region" description="Helical" evidence="1">
    <location>
        <begin position="12"/>
        <end position="35"/>
    </location>
</feature>
<feature type="transmembrane region" description="Helical" evidence="1">
    <location>
        <begin position="131"/>
        <end position="150"/>
    </location>
</feature>